<keyword evidence="1" id="KW-0547">Nucleotide-binding</keyword>
<dbReference type="InterPro" id="IPR017871">
    <property type="entry name" value="ABC_transporter-like_CS"/>
</dbReference>
<evidence type="ECO:0000259" key="4">
    <source>
        <dbReference type="SMART" id="SM00382"/>
    </source>
</evidence>
<dbReference type="EMBL" id="NRGX01000001">
    <property type="protein sequence ID" value="PCC19196.1"/>
    <property type="molecule type" value="Genomic_DNA"/>
</dbReference>
<sequence length="273" mass="29087">MTPGFTPPERQPCGEQARIQPESVYPNADDDLAREGLHGSVSTVSLPRVSAQGPSVKPRGVASRVDEPDYVDWSLVLQSIRCRLGGRTVLDIDRVTFPAGRVSAIRGVKGAGKSTLARIIAGLQACGGTVSMGDRSLSRKRRLRQSAIVMQDVQRQLFTESVMAEIELADTGATNAPDLREVLSALGLTDLSQRHPLALSGGQQQRLVVAACVAGRRIVVFGEPSSGVDRRHLTSIAEEIRAVAAGAVVLLISDDEYRLALAADAELTLCALD</sequence>
<gene>
    <name evidence="7" type="ORF">CIK65_14830</name>
    <name evidence="6" type="ORF">CIK79_13395</name>
    <name evidence="5" type="ORF">CXR27_05645</name>
</gene>
<evidence type="ECO:0000313" key="8">
    <source>
        <dbReference type="Proteomes" id="UP000218377"/>
    </source>
</evidence>
<dbReference type="PANTHER" id="PTHR24220">
    <property type="entry name" value="IMPORT ATP-BINDING PROTEIN"/>
    <property type="match status" value="1"/>
</dbReference>
<reference evidence="5 10" key="3">
    <citation type="submission" date="2019-01" db="EMBL/GenBank/DDBJ databases">
        <title>Comparative genomic analysis of Brevibacterium aurantiacum sheds light on its evolution and its adaptation to smear-ripened cheeses.</title>
        <authorList>
            <person name="Moineau S."/>
        </authorList>
    </citation>
    <scope>NUCLEOTIDE SEQUENCE [LARGE SCALE GENOMIC DNA]</scope>
    <source>
        <strain evidence="5 10">SMQ-1420</strain>
    </source>
</reference>
<dbReference type="PROSITE" id="PS00211">
    <property type="entry name" value="ABC_TRANSPORTER_1"/>
    <property type="match status" value="1"/>
</dbReference>
<evidence type="ECO:0000313" key="9">
    <source>
        <dbReference type="Proteomes" id="UP000218620"/>
    </source>
</evidence>
<dbReference type="PANTHER" id="PTHR24220:SF612">
    <property type="entry name" value="FE(3+) IONS IMPORT ATP-BINDING PROTEIN FBPC"/>
    <property type="match status" value="1"/>
</dbReference>
<dbReference type="GO" id="GO:0005886">
    <property type="term" value="C:plasma membrane"/>
    <property type="evidence" value="ECO:0007669"/>
    <property type="project" value="TreeGrafter"/>
</dbReference>
<evidence type="ECO:0000313" key="6">
    <source>
        <dbReference type="EMBL" id="PCC19196.1"/>
    </source>
</evidence>
<reference evidence="5 10" key="2">
    <citation type="submission" date="2017-12" db="EMBL/GenBank/DDBJ databases">
        <authorList>
            <person name="Levesque S."/>
        </authorList>
    </citation>
    <scope>NUCLEOTIDE SEQUENCE [LARGE SCALE GENOMIC DNA]</scope>
    <source>
        <strain evidence="5 10">SMQ-1420</strain>
    </source>
</reference>
<evidence type="ECO:0000313" key="10">
    <source>
        <dbReference type="Proteomes" id="UP000282731"/>
    </source>
</evidence>
<dbReference type="AlphaFoldDB" id="A0A2A3YRP8"/>
<dbReference type="SUPFAM" id="SSF52540">
    <property type="entry name" value="P-loop containing nucleoside triphosphate hydrolases"/>
    <property type="match status" value="1"/>
</dbReference>
<accession>A0A368M6A8</accession>
<dbReference type="OrthoDB" id="501320at2"/>
<dbReference type="EMBL" id="CP025334">
    <property type="protein sequence ID" value="AZT96549.1"/>
    <property type="molecule type" value="Genomic_DNA"/>
</dbReference>
<name>A0A2A3YRP8_BREAU</name>
<evidence type="ECO:0000256" key="2">
    <source>
        <dbReference type="ARBA" id="ARBA00022840"/>
    </source>
</evidence>
<feature type="domain" description="AAA+ ATPase" evidence="4">
    <location>
        <begin position="99"/>
        <end position="273"/>
    </location>
</feature>
<dbReference type="InterPro" id="IPR003439">
    <property type="entry name" value="ABC_transporter-like_ATP-bd"/>
</dbReference>
<accession>A0A2A3YRP8</accession>
<evidence type="ECO:0000256" key="3">
    <source>
        <dbReference type="SAM" id="MobiDB-lite"/>
    </source>
</evidence>
<feature type="region of interest" description="Disordered" evidence="3">
    <location>
        <begin position="1"/>
        <end position="62"/>
    </location>
</feature>
<reference evidence="8 9" key="1">
    <citation type="journal article" date="2017" name="Elife">
        <title>Extensive horizontal gene transfer in cheese-associated bacteria.</title>
        <authorList>
            <person name="Bonham K.S."/>
            <person name="Wolfe B.E."/>
            <person name="Dutton R.J."/>
        </authorList>
    </citation>
    <scope>NUCLEOTIDE SEQUENCE [LARGE SCALE GENOMIC DNA]</scope>
    <source>
        <strain evidence="7 9">962_8</strain>
        <strain evidence="6 8">JB5</strain>
    </source>
</reference>
<evidence type="ECO:0000256" key="1">
    <source>
        <dbReference type="ARBA" id="ARBA00022741"/>
    </source>
</evidence>
<dbReference type="GO" id="GO:0016887">
    <property type="term" value="F:ATP hydrolysis activity"/>
    <property type="evidence" value="ECO:0007669"/>
    <property type="project" value="InterPro"/>
</dbReference>
<dbReference type="Proteomes" id="UP000218377">
    <property type="component" value="Unassembled WGS sequence"/>
</dbReference>
<evidence type="ECO:0000313" key="7">
    <source>
        <dbReference type="EMBL" id="PCC41980.1"/>
    </source>
</evidence>
<dbReference type="Proteomes" id="UP000282731">
    <property type="component" value="Chromosome"/>
</dbReference>
<evidence type="ECO:0000313" key="5">
    <source>
        <dbReference type="EMBL" id="AZT96549.1"/>
    </source>
</evidence>
<dbReference type="Proteomes" id="UP000218620">
    <property type="component" value="Unassembled WGS sequence"/>
</dbReference>
<dbReference type="Pfam" id="PF00005">
    <property type="entry name" value="ABC_tran"/>
    <property type="match status" value="1"/>
</dbReference>
<dbReference type="InterPro" id="IPR003593">
    <property type="entry name" value="AAA+_ATPase"/>
</dbReference>
<dbReference type="InterPro" id="IPR015854">
    <property type="entry name" value="ABC_transpr_LolD-like"/>
</dbReference>
<protein>
    <recommendedName>
        <fullName evidence="4">AAA+ ATPase domain-containing protein</fullName>
    </recommendedName>
</protein>
<keyword evidence="2" id="KW-0067">ATP-binding</keyword>
<proteinExistence type="predicted"/>
<dbReference type="Gene3D" id="3.40.50.300">
    <property type="entry name" value="P-loop containing nucleotide triphosphate hydrolases"/>
    <property type="match status" value="1"/>
</dbReference>
<dbReference type="SMART" id="SM00382">
    <property type="entry name" value="AAA"/>
    <property type="match status" value="1"/>
</dbReference>
<dbReference type="GO" id="GO:0022857">
    <property type="term" value="F:transmembrane transporter activity"/>
    <property type="evidence" value="ECO:0007669"/>
    <property type="project" value="TreeGrafter"/>
</dbReference>
<feature type="compositionally biased region" description="Pro residues" evidence="3">
    <location>
        <begin position="1"/>
        <end position="10"/>
    </location>
</feature>
<dbReference type="GO" id="GO:0005524">
    <property type="term" value="F:ATP binding"/>
    <property type="evidence" value="ECO:0007669"/>
    <property type="project" value="UniProtKB-KW"/>
</dbReference>
<organism evidence="7 9">
    <name type="scientific">Brevibacterium aurantiacum</name>
    <dbReference type="NCBI Taxonomy" id="273384"/>
    <lineage>
        <taxon>Bacteria</taxon>
        <taxon>Bacillati</taxon>
        <taxon>Actinomycetota</taxon>
        <taxon>Actinomycetes</taxon>
        <taxon>Micrococcales</taxon>
        <taxon>Brevibacteriaceae</taxon>
        <taxon>Brevibacterium</taxon>
    </lineage>
</organism>
<dbReference type="InterPro" id="IPR027417">
    <property type="entry name" value="P-loop_NTPase"/>
</dbReference>
<dbReference type="EMBL" id="NRGQ01000024">
    <property type="protein sequence ID" value="PCC41980.1"/>
    <property type="molecule type" value="Genomic_DNA"/>
</dbReference>